<dbReference type="Proteomes" id="UP001501742">
    <property type="component" value="Unassembled WGS sequence"/>
</dbReference>
<dbReference type="InterPro" id="IPR036465">
    <property type="entry name" value="vWFA_dom_sf"/>
</dbReference>
<dbReference type="InterPro" id="IPR052989">
    <property type="entry name" value="Mg-chelatase_DI-like"/>
</dbReference>
<feature type="region of interest" description="Disordered" evidence="1">
    <location>
        <begin position="159"/>
        <end position="368"/>
    </location>
</feature>
<feature type="compositionally biased region" description="Basic and acidic residues" evidence="1">
    <location>
        <begin position="347"/>
        <end position="368"/>
    </location>
</feature>
<keyword evidence="4" id="KW-1185">Reference proteome</keyword>
<dbReference type="RefSeq" id="WP_204606508.1">
    <property type="nucleotide sequence ID" value="NZ_BAAAJX010000005.1"/>
</dbReference>
<feature type="compositionally biased region" description="Low complexity" evidence="1">
    <location>
        <begin position="295"/>
        <end position="314"/>
    </location>
</feature>
<dbReference type="PANTHER" id="PTHR35023:SF1">
    <property type="entry name" value="MG-PROTOPORPHYRIN IX CHELATASE"/>
    <property type="match status" value="1"/>
</dbReference>
<gene>
    <name evidence="3" type="ORF">GCM10009627_14750</name>
</gene>
<dbReference type="InterPro" id="IPR002035">
    <property type="entry name" value="VWF_A"/>
</dbReference>
<dbReference type="SMART" id="SM00327">
    <property type="entry name" value="VWA"/>
    <property type="match status" value="1"/>
</dbReference>
<feature type="compositionally biased region" description="Low complexity" evidence="1">
    <location>
        <begin position="196"/>
        <end position="222"/>
    </location>
</feature>
<feature type="compositionally biased region" description="Polar residues" evidence="1">
    <location>
        <begin position="274"/>
        <end position="289"/>
    </location>
</feature>
<feature type="compositionally biased region" description="Acidic residues" evidence="1">
    <location>
        <begin position="258"/>
        <end position="268"/>
    </location>
</feature>
<sequence>MTDDQHRAVLDRWLAGDRFGILCTGDADIAERAFRELADAADARFAHAESVDAERLAVVRGERVLALAWDAGDVAPALLRRCTAVLRFAHPRTVTSPRPCRAPVWRLDELPGAVVRLLDVAGLRDHGLDVAASRLALGLAAGGHPDPLAVVAGVVAGPRRSGSAVPEDPTGGADGEGGDDAAGPSVEDEADGIESGPATDDAAATADDQDGDGTAAGDPDTGAGDEDGTGSGRADRPDATGEPDAYDSDSTEDRPGDEADGSDEGDAIADDRATSSADVSSGAEASTASRPDPAPTASDGATGTDGATGATATSQECTHDGDHTGLSVTVEVTGITTDQAMRVRPAARTDRHLRGRDGPSSRSDDRGRIVRDVALDRGRGGIAVVPSLRRAAVRVALETAMGRPDPVPLVRDDLRAAVRARRGGTHTVLLVDGSSSLGRAGLDRAGSAADRLAAEVCARRGTVSVVVAAGDRAEVVVTRSTSLHRTRWGIGRARTGGGTPLAHGLLVAAELLDADEPGRRRLVVVSDGRPTVGLDGTVLGEAAAVGELRAVLLDVASRVPDVALLPVGVPPGIRFERDTGPFRAAGVRVLGDGRV</sequence>
<dbReference type="Gene3D" id="3.40.50.410">
    <property type="entry name" value="von Willebrand factor, type A domain"/>
    <property type="match status" value="1"/>
</dbReference>
<dbReference type="PANTHER" id="PTHR35023">
    <property type="entry name" value="CHELATASE-RELATED"/>
    <property type="match status" value="1"/>
</dbReference>
<comment type="caution">
    <text evidence="3">The sequence shown here is derived from an EMBL/GenBank/DDBJ whole genome shotgun (WGS) entry which is preliminary data.</text>
</comment>
<proteinExistence type="predicted"/>
<dbReference type="PROSITE" id="PS50234">
    <property type="entry name" value="VWFA"/>
    <property type="match status" value="1"/>
</dbReference>
<reference evidence="3 4" key="1">
    <citation type="journal article" date="2019" name="Int. J. Syst. Evol. Microbiol.">
        <title>The Global Catalogue of Microorganisms (GCM) 10K type strain sequencing project: providing services to taxonomists for standard genome sequencing and annotation.</title>
        <authorList>
            <consortium name="The Broad Institute Genomics Platform"/>
            <consortium name="The Broad Institute Genome Sequencing Center for Infectious Disease"/>
            <person name="Wu L."/>
            <person name="Ma J."/>
        </authorList>
    </citation>
    <scope>NUCLEOTIDE SEQUENCE [LARGE SCALE GENOMIC DNA]</scope>
    <source>
        <strain evidence="3 4">JCM 12140</strain>
    </source>
</reference>
<evidence type="ECO:0000313" key="3">
    <source>
        <dbReference type="EMBL" id="GAA1493129.1"/>
    </source>
</evidence>
<evidence type="ECO:0000259" key="2">
    <source>
        <dbReference type="PROSITE" id="PS50234"/>
    </source>
</evidence>
<accession>A0ABN1ZC05</accession>
<name>A0ABN1ZC05_9MICO</name>
<dbReference type="SUPFAM" id="SSF53300">
    <property type="entry name" value="vWA-like"/>
    <property type="match status" value="1"/>
</dbReference>
<evidence type="ECO:0000313" key="4">
    <source>
        <dbReference type="Proteomes" id="UP001501742"/>
    </source>
</evidence>
<dbReference type="EMBL" id="BAAAJX010000005">
    <property type="protein sequence ID" value="GAA1493129.1"/>
    <property type="molecule type" value="Genomic_DNA"/>
</dbReference>
<feature type="domain" description="VWFA" evidence="2">
    <location>
        <begin position="426"/>
        <end position="569"/>
    </location>
</feature>
<dbReference type="Pfam" id="PF13519">
    <property type="entry name" value="VWA_2"/>
    <property type="match status" value="1"/>
</dbReference>
<protein>
    <recommendedName>
        <fullName evidence="2">VWFA domain-containing protein</fullName>
    </recommendedName>
</protein>
<organism evidence="3 4">
    <name type="scientific">Curtobacterium herbarum</name>
    <dbReference type="NCBI Taxonomy" id="150122"/>
    <lineage>
        <taxon>Bacteria</taxon>
        <taxon>Bacillati</taxon>
        <taxon>Actinomycetota</taxon>
        <taxon>Actinomycetes</taxon>
        <taxon>Micrococcales</taxon>
        <taxon>Microbacteriaceae</taxon>
        <taxon>Curtobacterium</taxon>
    </lineage>
</organism>
<evidence type="ECO:0000256" key="1">
    <source>
        <dbReference type="SAM" id="MobiDB-lite"/>
    </source>
</evidence>